<dbReference type="Proteomes" id="UP000308365">
    <property type="component" value="Unassembled WGS sequence"/>
</dbReference>
<protein>
    <submittedName>
        <fullName evidence="1">Uncharacterized protein</fullName>
    </submittedName>
</protein>
<reference evidence="2" key="1">
    <citation type="journal article" date="2019" name="IScience">
        <title>Narwhal Genome Reveals Long-Term Low Genetic Diversity despite Current Large Abundance Size.</title>
        <authorList>
            <person name="Westbury M.V."/>
            <person name="Petersen B."/>
            <person name="Garde E."/>
            <person name="Heide-Jorgensen M.P."/>
            <person name="Lorenzen E.D."/>
        </authorList>
    </citation>
    <scope>NUCLEOTIDE SEQUENCE [LARGE SCALE GENOMIC DNA]</scope>
</reference>
<comment type="caution">
    <text evidence="1">The sequence shown here is derived from an EMBL/GenBank/DDBJ whole genome shotgun (WGS) entry which is preliminary data.</text>
</comment>
<evidence type="ECO:0000313" key="1">
    <source>
        <dbReference type="EMBL" id="TKC34791.1"/>
    </source>
</evidence>
<proteinExistence type="predicted"/>
<organism evidence="1 2">
    <name type="scientific">Monodon monoceros</name>
    <name type="common">Narwhal</name>
    <name type="synonym">Ceratodon monodon</name>
    <dbReference type="NCBI Taxonomy" id="40151"/>
    <lineage>
        <taxon>Eukaryota</taxon>
        <taxon>Metazoa</taxon>
        <taxon>Chordata</taxon>
        <taxon>Craniata</taxon>
        <taxon>Vertebrata</taxon>
        <taxon>Euteleostomi</taxon>
        <taxon>Mammalia</taxon>
        <taxon>Eutheria</taxon>
        <taxon>Laurasiatheria</taxon>
        <taxon>Artiodactyla</taxon>
        <taxon>Whippomorpha</taxon>
        <taxon>Cetacea</taxon>
        <taxon>Odontoceti</taxon>
        <taxon>Monodontidae</taxon>
        <taxon>Monodon</taxon>
    </lineage>
</organism>
<dbReference type="AlphaFoldDB" id="A0A4U1EF39"/>
<gene>
    <name evidence="1" type="ORF">EI555_020084</name>
</gene>
<evidence type="ECO:0000313" key="2">
    <source>
        <dbReference type="Proteomes" id="UP000308365"/>
    </source>
</evidence>
<sequence>MDGNSMTVSNIGKTSVNTGKLKMEATLNEHNEYGKSFLTPQKKTSTVEKYSVFNQCGKAIILTPDIVDGKTSIGEKALECSDGEEACVNQPSLQAQVVTQNGE</sequence>
<accession>A0A4U1EF39</accession>
<dbReference type="EMBL" id="RWIC01001721">
    <property type="protein sequence ID" value="TKC34791.1"/>
    <property type="molecule type" value="Genomic_DNA"/>
</dbReference>
<name>A0A4U1EF39_MONMO</name>